<feature type="chain" id="PRO_5046480555" evidence="1">
    <location>
        <begin position="21"/>
        <end position="119"/>
    </location>
</feature>
<reference evidence="2 3" key="1">
    <citation type="submission" date="2022-09" db="EMBL/GenBank/DDBJ databases">
        <title>New species of Phenylobacterium.</title>
        <authorList>
            <person name="Mieszkin S."/>
        </authorList>
    </citation>
    <scope>NUCLEOTIDE SEQUENCE [LARGE SCALE GENOMIC DNA]</scope>
    <source>
        <strain evidence="2 3">HK31-G</strain>
    </source>
</reference>
<dbReference type="RefSeq" id="WP_377370896.1">
    <property type="nucleotide sequence ID" value="NZ_JAOTJD010000033.1"/>
</dbReference>
<organism evidence="2 3">
    <name type="scientific">Phenylobacterium ferrooxidans</name>
    <dbReference type="NCBI Taxonomy" id="2982689"/>
    <lineage>
        <taxon>Bacteria</taxon>
        <taxon>Pseudomonadati</taxon>
        <taxon>Pseudomonadota</taxon>
        <taxon>Alphaproteobacteria</taxon>
        <taxon>Caulobacterales</taxon>
        <taxon>Caulobacteraceae</taxon>
        <taxon>Phenylobacterium</taxon>
    </lineage>
</organism>
<dbReference type="Proteomes" id="UP001598130">
    <property type="component" value="Unassembled WGS sequence"/>
</dbReference>
<keyword evidence="1" id="KW-0732">Signal</keyword>
<gene>
    <name evidence="2" type="ORF">OCL97_16075</name>
</gene>
<evidence type="ECO:0000313" key="2">
    <source>
        <dbReference type="EMBL" id="MFD3265476.1"/>
    </source>
</evidence>
<comment type="caution">
    <text evidence="2">The sequence shown here is derived from an EMBL/GenBank/DDBJ whole genome shotgun (WGS) entry which is preliminary data.</text>
</comment>
<accession>A0ABW6CUU4</accession>
<evidence type="ECO:0000313" key="3">
    <source>
        <dbReference type="Proteomes" id="UP001598130"/>
    </source>
</evidence>
<sequence length="119" mass="12265">MRISMIAGLALAACAGAALAGPMSNPPTERTICIDVGGQSLPAVCKVPASRLDKREDFCLCNEGVKVTAPVCGPGERAPAENIAYEKARKAAARDGSLIGDLYEGRAMCVAARDPLSGF</sequence>
<proteinExistence type="predicted"/>
<keyword evidence="3" id="KW-1185">Reference proteome</keyword>
<protein>
    <submittedName>
        <fullName evidence="2">Uncharacterized protein</fullName>
    </submittedName>
</protein>
<feature type="signal peptide" evidence="1">
    <location>
        <begin position="1"/>
        <end position="20"/>
    </location>
</feature>
<name>A0ABW6CUU4_9CAUL</name>
<dbReference type="EMBL" id="JAOTJD010000033">
    <property type="protein sequence ID" value="MFD3265476.1"/>
    <property type="molecule type" value="Genomic_DNA"/>
</dbReference>
<evidence type="ECO:0000256" key="1">
    <source>
        <dbReference type="SAM" id="SignalP"/>
    </source>
</evidence>